<organism evidence="7 8">
    <name type="scientific">Mannheimia pernigra</name>
    <dbReference type="NCBI Taxonomy" id="111844"/>
    <lineage>
        <taxon>Bacteria</taxon>
        <taxon>Pseudomonadati</taxon>
        <taxon>Pseudomonadota</taxon>
        <taxon>Gammaproteobacteria</taxon>
        <taxon>Pasteurellales</taxon>
        <taxon>Pasteurellaceae</taxon>
        <taxon>Mannheimia</taxon>
    </lineage>
</organism>
<sequence length="1366" mass="150045">MNEEKQQITDNTEAQSQHKVPQNKSKWRFLKWGICIILALLFSLILFLSTGFGQRKTVQWVAEIIEPLEIGKVEGSIQDGLVLSDTQFVIDGVNVQLGKSNLHIDFNCLIKYEVCLNDFNVKDAKVAIDTTKLPRSPEKENKPFTELNLPLGISAKNITLENIEVSVDDMDIHLNHLNTSISGKDREVIIHPTRLDGLNLLLAAKKVDASETQAVDFKSENATVTVEKNPTNAQEIAEQVIQDAVEKTDEKLAEGFQQLQGKTIAETETQSHHKNKIDWAAIRTQLEHPILNKDIRLSLPLDLTIEQIDITNVLVAQKSQANQDHWADSIPLLNVESLQIEAQAKDQLVSLQRLDLKSDLGDLSATGTLSLKDNYPLNWQLEGIAAKQANVALPFSYINANLSGSLYDKTIINLKTEGAINARLDGHIELATEKTPFDIVLKSESVKYPFTSQKDDEKLVLEHIDIRLNGNLFAYNLAAKMRAKGMGIPPSFADLTGNGTLTHFNIDDLNLNTLDGNVQLVGLIDWTEGVEWNSTLKLSNINTKTLAGDWNAVLSGSLSSQGYVGRGNKGNDWKADISNIDINGALNNKNLQLKGNLNANNQQLLDVPSLSLIYGENNIDLKGILGEESDFYADIKAPNLQGLVPNLKASVNGKVKLSGKLTEPNLDLDLVASNVSYEQFKLQSLIAKGNIITEKASQGNLSLELRQFAYNDIKVDSATLLAKGNEANHTLTFTSKGNPVGVDLQISGKFDRLQQIWEGQLSQVVIQSAEFGKLQTDKAVNIKYDNKAVNANVSAHCWHNPKVHLCFPTAFNAGQEGKVPFDIRKFDLAILQNYLDNASQISGIVNAKGDVAWFKDKQPQVNLDVMSNSIKLVQKIEGGRTFPLTISPLKMNLKMADNNLTLKSKLKVENNGTLSSDLVIRDLTNTRTLSGNINIDQLTLKLVQPLLDRGDFVDGSINARLKVSGKATSPLLYGNLNLTDLKVRSVTMPFDITGGNLAMNFQGATSTLSGRVKTKESDLLLEGDADWRNINAWRTRIHAQADRFKVDIPNLARVEVSPDIQVVATPTLLTLSGNIDIPWARIEVEELPEQAIKVSNDEVIMDGSAIKKVPFNQQTIPNKTAGGMEINADININIGNDVKVKAYGLNSNLNGSLSVRRGKQGLGLYGQVRLDEGRFAAYGQDLLIQKGNISFAGSPSQPYLDIEAIRNPDVMEDPNITAGVRVTGLADNPTVKVFSNPAMSQNEALSYVLTGRSLDSSGDPGSSNEMAAALLSMSLSKSSKLLGDVGSAFGLKDLSVSTAGIGDKTRVEVSASLSPRFRVKYGFGLFVPLTELTLRYNLTRRLYLQWVSNVNQAVDLMYRFQFDKLF</sequence>
<keyword evidence="3 5" id="KW-1133">Transmembrane helix</keyword>
<dbReference type="Proteomes" id="UP000509784">
    <property type="component" value="Chromosome"/>
</dbReference>
<evidence type="ECO:0000313" key="7">
    <source>
        <dbReference type="EMBL" id="QLB43244.1"/>
    </source>
</evidence>
<dbReference type="GO" id="GO:0016020">
    <property type="term" value="C:membrane"/>
    <property type="evidence" value="ECO:0007669"/>
    <property type="project" value="UniProtKB-SubCell"/>
</dbReference>
<keyword evidence="2 5" id="KW-0812">Transmembrane</keyword>
<gene>
    <name evidence="7" type="ORF">HV560_08325</name>
</gene>
<dbReference type="InterPro" id="IPR007452">
    <property type="entry name" value="TamB_C"/>
</dbReference>
<evidence type="ECO:0000313" key="8">
    <source>
        <dbReference type="Proteomes" id="UP000509784"/>
    </source>
</evidence>
<accession>A0ABD7AB44</accession>
<proteinExistence type="predicted"/>
<evidence type="ECO:0000256" key="3">
    <source>
        <dbReference type="ARBA" id="ARBA00022989"/>
    </source>
</evidence>
<evidence type="ECO:0000256" key="5">
    <source>
        <dbReference type="SAM" id="Phobius"/>
    </source>
</evidence>
<evidence type="ECO:0000256" key="2">
    <source>
        <dbReference type="ARBA" id="ARBA00022692"/>
    </source>
</evidence>
<name>A0ABD7AB44_9PAST</name>
<evidence type="ECO:0000256" key="1">
    <source>
        <dbReference type="ARBA" id="ARBA00004167"/>
    </source>
</evidence>
<comment type="subcellular location">
    <subcellularLocation>
        <location evidence="1">Membrane</location>
        <topology evidence="1">Single-pass membrane protein</topology>
    </subcellularLocation>
</comment>
<evidence type="ECO:0000259" key="6">
    <source>
        <dbReference type="Pfam" id="PF04357"/>
    </source>
</evidence>
<feature type="domain" description="Translocation and assembly module TamB C-terminal" evidence="6">
    <location>
        <begin position="1015"/>
        <end position="1362"/>
    </location>
</feature>
<dbReference type="Pfam" id="PF04357">
    <property type="entry name" value="TamB"/>
    <property type="match status" value="1"/>
</dbReference>
<dbReference type="EMBL" id="CP055305">
    <property type="protein sequence ID" value="QLB43244.1"/>
    <property type="molecule type" value="Genomic_DNA"/>
</dbReference>
<reference evidence="7 8" key="1">
    <citation type="submission" date="2020-06" db="EMBL/GenBank/DDBJ databases">
        <title>Mannheimia pernigra sp. nov. isolated from bovine respiratory tract.</title>
        <authorList>
            <person name="Kuhnert P."/>
            <person name="Akarsu-Egger H."/>
        </authorList>
    </citation>
    <scope>NUCLEOTIDE SEQUENCE [LARGE SCALE GENOMIC DNA]</scope>
    <source>
        <strain evidence="7 8">17CN0883</strain>
    </source>
</reference>
<dbReference type="KEGG" id="mpeg:HV560_08325"/>
<protein>
    <submittedName>
        <fullName evidence="7">Translocation/assembly module TamB</fullName>
    </submittedName>
</protein>
<dbReference type="PANTHER" id="PTHR36985">
    <property type="entry name" value="TRANSLOCATION AND ASSEMBLY MODULE SUBUNIT TAMB"/>
    <property type="match status" value="1"/>
</dbReference>
<feature type="transmembrane region" description="Helical" evidence="5">
    <location>
        <begin position="29"/>
        <end position="48"/>
    </location>
</feature>
<keyword evidence="4 5" id="KW-0472">Membrane</keyword>
<dbReference type="PANTHER" id="PTHR36985:SF1">
    <property type="entry name" value="TRANSLOCATION AND ASSEMBLY MODULE SUBUNIT TAMB"/>
    <property type="match status" value="1"/>
</dbReference>
<evidence type="ECO:0000256" key="4">
    <source>
        <dbReference type="ARBA" id="ARBA00023136"/>
    </source>
</evidence>